<evidence type="ECO:0000313" key="6">
    <source>
        <dbReference type="Proteomes" id="UP000076078"/>
    </source>
</evidence>
<dbReference type="SMART" id="SM00320">
    <property type="entry name" value="WD40"/>
    <property type="match status" value="6"/>
</dbReference>
<dbReference type="Proteomes" id="UP000076078">
    <property type="component" value="Unassembled WGS sequence"/>
</dbReference>
<dbReference type="Pfam" id="PF00400">
    <property type="entry name" value="WD40"/>
    <property type="match status" value="3"/>
</dbReference>
<dbReference type="PROSITE" id="PS00678">
    <property type="entry name" value="WD_REPEATS_1"/>
    <property type="match status" value="1"/>
</dbReference>
<dbReference type="InterPro" id="IPR015943">
    <property type="entry name" value="WD40/YVTN_repeat-like_dom_sf"/>
</dbReference>
<evidence type="ECO:0000256" key="1">
    <source>
        <dbReference type="ARBA" id="ARBA00022574"/>
    </source>
</evidence>
<protein>
    <submittedName>
        <fullName evidence="5">WD40 repeat-containing protein</fullName>
    </submittedName>
</protein>
<dbReference type="PROSITE" id="PS50294">
    <property type="entry name" value="WD_REPEATS_REGION"/>
    <property type="match status" value="2"/>
</dbReference>
<dbReference type="SUPFAM" id="SSF50978">
    <property type="entry name" value="WD40 repeat-like"/>
    <property type="match status" value="1"/>
</dbReference>
<feature type="compositionally biased region" description="Low complexity" evidence="4">
    <location>
        <begin position="342"/>
        <end position="366"/>
    </location>
</feature>
<dbReference type="AlphaFoldDB" id="A0A151ZD99"/>
<evidence type="ECO:0000256" key="4">
    <source>
        <dbReference type="SAM" id="MobiDB-lite"/>
    </source>
</evidence>
<dbReference type="OrthoDB" id="25131at2759"/>
<dbReference type="Gene3D" id="2.130.10.10">
    <property type="entry name" value="YVTN repeat-like/Quinoprotein amine dehydrogenase"/>
    <property type="match status" value="2"/>
</dbReference>
<dbReference type="InterPro" id="IPR001680">
    <property type="entry name" value="WD40_rpt"/>
</dbReference>
<keyword evidence="1 3" id="KW-0853">WD repeat</keyword>
<feature type="region of interest" description="Disordered" evidence="4">
    <location>
        <begin position="331"/>
        <end position="366"/>
    </location>
</feature>
<keyword evidence="6" id="KW-1185">Reference proteome</keyword>
<dbReference type="InterPro" id="IPR039328">
    <property type="entry name" value="WDR89"/>
</dbReference>
<evidence type="ECO:0000313" key="5">
    <source>
        <dbReference type="EMBL" id="KYQ91926.1"/>
    </source>
</evidence>
<dbReference type="InterPro" id="IPR019775">
    <property type="entry name" value="WD40_repeat_CS"/>
</dbReference>
<dbReference type="EMBL" id="LODT01000032">
    <property type="protein sequence ID" value="KYQ91926.1"/>
    <property type="molecule type" value="Genomic_DNA"/>
</dbReference>
<feature type="repeat" description="WD" evidence="3">
    <location>
        <begin position="290"/>
        <end position="322"/>
    </location>
</feature>
<evidence type="ECO:0000256" key="3">
    <source>
        <dbReference type="PROSITE-ProRule" id="PRU00221"/>
    </source>
</evidence>
<organism evidence="5 6">
    <name type="scientific">Tieghemostelium lacteum</name>
    <name type="common">Slime mold</name>
    <name type="synonym">Dictyostelium lacteum</name>
    <dbReference type="NCBI Taxonomy" id="361077"/>
    <lineage>
        <taxon>Eukaryota</taxon>
        <taxon>Amoebozoa</taxon>
        <taxon>Evosea</taxon>
        <taxon>Eumycetozoa</taxon>
        <taxon>Dictyostelia</taxon>
        <taxon>Dictyosteliales</taxon>
        <taxon>Raperosteliaceae</taxon>
        <taxon>Tieghemostelium</taxon>
    </lineage>
</organism>
<reference evidence="5 6" key="1">
    <citation type="submission" date="2015-12" db="EMBL/GenBank/DDBJ databases">
        <title>Dictyostelia acquired genes for synthesis and detection of signals that induce cell-type specialization by lateral gene transfer from prokaryotes.</title>
        <authorList>
            <person name="Gloeckner G."/>
            <person name="Schaap P."/>
        </authorList>
    </citation>
    <scope>NUCLEOTIDE SEQUENCE [LARGE SCALE GENOMIC DNA]</scope>
    <source>
        <strain evidence="5 6">TK</strain>
    </source>
</reference>
<proteinExistence type="predicted"/>
<name>A0A151ZD99_TIELA</name>
<accession>A0A151ZD99</accession>
<gene>
    <name evidence="5" type="ORF">DLAC_07164</name>
</gene>
<dbReference type="PANTHER" id="PTHR22889:SF0">
    <property type="entry name" value="WD REPEAT-CONTAINING PROTEIN 89"/>
    <property type="match status" value="1"/>
</dbReference>
<dbReference type="STRING" id="361077.A0A151ZD99"/>
<keyword evidence="2" id="KW-0677">Repeat</keyword>
<dbReference type="FunCoup" id="A0A151ZD99">
    <property type="interactions" value="229"/>
</dbReference>
<dbReference type="InterPro" id="IPR036322">
    <property type="entry name" value="WD40_repeat_dom_sf"/>
</dbReference>
<sequence length="366" mass="42009">MNFKLASSILHTVQIGDPDDICYVLYFSVNGNIVAASGSNNLIKIYNRKEKVLVNILKGHTDQIHETLLKDKTDGNAILLSCSSDKTVRIWDMYQASLVQTIHQQDEIFSIDLYQNFLVMGCSNKLVLYDLVKKSVIRTFDSSHTEDITRVRFHPNDPTKIVSVSMDGLICLYDLNQADDEEAIISVLNGEFPLSSFGFFGKNSEFIFTLSTQERLAIWDLASGTRLKEFGDLRQILTERFQKEINYFVNVDYHLESNNLFLFAGDYQGNIYIYLINQTTWELSEFSQLLNGHSDIVRNIYWDKNTLELISSSEDSKISFWQDSNQPTMEFKSSPRINIDENNNNNNNNSFGKQNPKSKNNKSNPY</sequence>
<comment type="caution">
    <text evidence="5">The sequence shown here is derived from an EMBL/GenBank/DDBJ whole genome shotgun (WGS) entry which is preliminary data.</text>
</comment>
<feature type="repeat" description="WD" evidence="3">
    <location>
        <begin position="57"/>
        <end position="101"/>
    </location>
</feature>
<evidence type="ECO:0000256" key="2">
    <source>
        <dbReference type="ARBA" id="ARBA00022737"/>
    </source>
</evidence>
<dbReference type="InParanoid" id="A0A151ZD99"/>
<dbReference type="OMA" id="NDGPVAF"/>
<feature type="repeat" description="WD" evidence="3">
    <location>
        <begin position="141"/>
        <end position="183"/>
    </location>
</feature>
<dbReference type="PANTHER" id="PTHR22889">
    <property type="entry name" value="WD REPEAT-CONTAINING PROTEIN 89"/>
    <property type="match status" value="1"/>
</dbReference>
<dbReference type="PROSITE" id="PS50082">
    <property type="entry name" value="WD_REPEATS_2"/>
    <property type="match status" value="3"/>
</dbReference>